<dbReference type="PATRIC" id="fig|35806.4.peg.2373"/>
<dbReference type="Proteomes" id="UP000064912">
    <property type="component" value="Chromosome"/>
</dbReference>
<gene>
    <name evidence="2" type="ORF">NHU_02303</name>
</gene>
<feature type="transmembrane region" description="Helical" evidence="1">
    <location>
        <begin position="42"/>
        <end position="62"/>
    </location>
</feature>
<feature type="transmembrane region" description="Helical" evidence="1">
    <location>
        <begin position="116"/>
        <end position="138"/>
    </location>
</feature>
<dbReference type="KEGG" id="rsu:NHU_02303"/>
<proteinExistence type="predicted"/>
<feature type="transmembrane region" description="Helical" evidence="1">
    <location>
        <begin position="91"/>
        <end position="110"/>
    </location>
</feature>
<evidence type="ECO:0000313" key="2">
    <source>
        <dbReference type="EMBL" id="BAQ69455.1"/>
    </source>
</evidence>
<protein>
    <submittedName>
        <fullName evidence="2">Uncharacterized protein</fullName>
    </submittedName>
</protein>
<keyword evidence="1" id="KW-0812">Transmembrane</keyword>
<dbReference type="AlphaFoldDB" id="A0A0D6B3K5"/>
<dbReference type="EMBL" id="AP014800">
    <property type="protein sequence ID" value="BAQ69455.1"/>
    <property type="molecule type" value="Genomic_DNA"/>
</dbReference>
<feature type="transmembrane region" description="Helical" evidence="1">
    <location>
        <begin position="12"/>
        <end position="30"/>
    </location>
</feature>
<evidence type="ECO:0000256" key="1">
    <source>
        <dbReference type="SAM" id="Phobius"/>
    </source>
</evidence>
<sequence>MLILKRVDWWRLTQLVVAIGVSSFIGYRFQPMVANNPNAVNTVVTIFSILAGFLIAVITFIAEPTLQQARTWDELQRMKETVRRKLIRQKLLFFLYLLTLGIALAMFLTPPTMLQLLQWLQTVFLALATFVFLASFSLPGSLMNIQMERYEAALNDSRPKVVSDAKKAAELAKKRNR</sequence>
<keyword evidence="1" id="KW-0472">Membrane</keyword>
<accession>A0A0D6B3K5</accession>
<keyword evidence="1" id="KW-1133">Transmembrane helix</keyword>
<reference evidence="2 3" key="1">
    <citation type="submission" date="2015-02" db="EMBL/GenBank/DDBJ databases">
        <title>Genome sequene of Rhodovulum sulfidophilum DSM 2351.</title>
        <authorList>
            <person name="Nagao N."/>
        </authorList>
    </citation>
    <scope>NUCLEOTIDE SEQUENCE [LARGE SCALE GENOMIC DNA]</scope>
    <source>
        <strain evidence="2 3">DSM 2351</strain>
    </source>
</reference>
<evidence type="ECO:0000313" key="3">
    <source>
        <dbReference type="Proteomes" id="UP000064912"/>
    </source>
</evidence>
<organism evidence="2 3">
    <name type="scientific">Rhodovulum sulfidophilum</name>
    <name type="common">Rhodobacter sulfidophilus</name>
    <dbReference type="NCBI Taxonomy" id="35806"/>
    <lineage>
        <taxon>Bacteria</taxon>
        <taxon>Pseudomonadati</taxon>
        <taxon>Pseudomonadota</taxon>
        <taxon>Alphaproteobacteria</taxon>
        <taxon>Rhodobacterales</taxon>
        <taxon>Paracoccaceae</taxon>
        <taxon>Rhodovulum</taxon>
    </lineage>
</organism>
<name>A0A0D6B3K5_RHOSU</name>